<evidence type="ECO:0000313" key="10">
    <source>
        <dbReference type="Proteomes" id="UP000605992"/>
    </source>
</evidence>
<evidence type="ECO:0000256" key="6">
    <source>
        <dbReference type="SAM" id="MobiDB-lite"/>
    </source>
</evidence>
<proteinExistence type="predicted"/>
<dbReference type="Gene3D" id="1.20.1250.20">
    <property type="entry name" value="MFS general substrate transporter like domains"/>
    <property type="match status" value="2"/>
</dbReference>
<keyword evidence="3 7" id="KW-0812">Transmembrane</keyword>
<dbReference type="PANTHER" id="PTHR42718">
    <property type="entry name" value="MAJOR FACILITATOR SUPERFAMILY MULTIDRUG TRANSPORTER MFSC"/>
    <property type="match status" value="1"/>
</dbReference>
<feature type="transmembrane region" description="Helical" evidence="7">
    <location>
        <begin position="47"/>
        <end position="66"/>
    </location>
</feature>
<feature type="transmembrane region" description="Helical" evidence="7">
    <location>
        <begin position="162"/>
        <end position="183"/>
    </location>
</feature>
<feature type="transmembrane region" description="Helical" evidence="7">
    <location>
        <begin position="220"/>
        <end position="244"/>
    </location>
</feature>
<evidence type="ECO:0000256" key="5">
    <source>
        <dbReference type="ARBA" id="ARBA00023136"/>
    </source>
</evidence>
<evidence type="ECO:0000256" key="2">
    <source>
        <dbReference type="ARBA" id="ARBA00022448"/>
    </source>
</evidence>
<feature type="transmembrane region" description="Helical" evidence="7">
    <location>
        <begin position="102"/>
        <end position="122"/>
    </location>
</feature>
<dbReference type="Pfam" id="PF07690">
    <property type="entry name" value="MFS_1"/>
    <property type="match status" value="1"/>
</dbReference>
<dbReference type="CDD" id="cd17504">
    <property type="entry name" value="MFS_MMR_MDR_like"/>
    <property type="match status" value="1"/>
</dbReference>
<feature type="transmembrane region" description="Helical" evidence="7">
    <location>
        <begin position="360"/>
        <end position="383"/>
    </location>
</feature>
<feature type="transmembrane region" description="Helical" evidence="7">
    <location>
        <begin position="134"/>
        <end position="156"/>
    </location>
</feature>
<feature type="transmembrane region" description="Helical" evidence="7">
    <location>
        <begin position="336"/>
        <end position="354"/>
    </location>
</feature>
<evidence type="ECO:0000259" key="8">
    <source>
        <dbReference type="PROSITE" id="PS50850"/>
    </source>
</evidence>
<sequence length="486" mass="50342">MAGNASSARLTFVVLSAAAASFSMLQSLVSPVLPTIQHDLGISQNTVTWVLTAWLLSASVATPLMGRIGDMIGKERTLLVALSAIALGCLVAAIAPNFATLIIGRVIQGLGGAVFPASFGIIRDEFPPERVASMVGVLSAVIAAGGGLGIVLAGPIVEALNWRWLFWIPMIVVAATAILTRRYVPESPVRTPGRIDWLAALLLSGWLVALLVPLSEAQSWGWTSARVLVLVALAVVLLAGWIVVELRSRNPLIDMRMMRLPAIWTTNLVALLFGAGMFSVYAFLPEFMQIPVSAGYGFGSSVTGAGLLMLPMLVTMAVTGSLSGPITSLVGVKAQLVWGSAFTAVSCAAFAAYHDQAWQIATAGGVYGIGLGLAYASMTSLIVQNVPAHQTGAASGMNTNIRTIGGSIGTAVVSSIITGRLQGDGLPYESGFTRSFLVLTAISAVTVVLALLVPSAQRRKAGLSAATATRVGEPVPSAGTAHRSSP</sequence>
<dbReference type="EMBL" id="BOOR01000099">
    <property type="protein sequence ID" value="GII59791.1"/>
    <property type="molecule type" value="Genomic_DNA"/>
</dbReference>
<keyword evidence="5 7" id="KW-0472">Membrane</keyword>
<feature type="domain" description="Major facilitator superfamily (MFS) profile" evidence="8">
    <location>
        <begin position="11"/>
        <end position="458"/>
    </location>
</feature>
<dbReference type="GO" id="GO:0005886">
    <property type="term" value="C:plasma membrane"/>
    <property type="evidence" value="ECO:0007669"/>
    <property type="project" value="UniProtKB-SubCell"/>
</dbReference>
<feature type="transmembrane region" description="Helical" evidence="7">
    <location>
        <begin position="264"/>
        <end position="284"/>
    </location>
</feature>
<keyword evidence="4 7" id="KW-1133">Transmembrane helix</keyword>
<comment type="subcellular location">
    <subcellularLocation>
        <location evidence="1">Cell membrane</location>
        <topology evidence="1">Multi-pass membrane protein</topology>
    </subcellularLocation>
</comment>
<evidence type="ECO:0000256" key="7">
    <source>
        <dbReference type="SAM" id="Phobius"/>
    </source>
</evidence>
<dbReference type="SUPFAM" id="SSF103473">
    <property type="entry name" value="MFS general substrate transporter"/>
    <property type="match status" value="1"/>
</dbReference>
<evidence type="ECO:0000313" key="9">
    <source>
        <dbReference type="EMBL" id="GII59791.1"/>
    </source>
</evidence>
<dbReference type="RefSeq" id="WP_203949829.1">
    <property type="nucleotide sequence ID" value="NZ_BOOR01000099.1"/>
</dbReference>
<feature type="transmembrane region" description="Helical" evidence="7">
    <location>
        <begin position="435"/>
        <end position="453"/>
    </location>
</feature>
<feature type="region of interest" description="Disordered" evidence="6">
    <location>
        <begin position="463"/>
        <end position="486"/>
    </location>
</feature>
<dbReference type="AlphaFoldDB" id="A0A8J4DFZ0"/>
<feature type="transmembrane region" description="Helical" evidence="7">
    <location>
        <begin position="304"/>
        <end position="324"/>
    </location>
</feature>
<dbReference type="InterPro" id="IPR036259">
    <property type="entry name" value="MFS_trans_sf"/>
</dbReference>
<dbReference type="PANTHER" id="PTHR42718:SF9">
    <property type="entry name" value="MAJOR FACILITATOR SUPERFAMILY MULTIDRUG TRANSPORTER MFSC"/>
    <property type="match status" value="1"/>
</dbReference>
<dbReference type="InterPro" id="IPR011701">
    <property type="entry name" value="MFS"/>
</dbReference>
<dbReference type="Proteomes" id="UP000605992">
    <property type="component" value="Unassembled WGS sequence"/>
</dbReference>
<feature type="transmembrane region" description="Helical" evidence="7">
    <location>
        <begin position="404"/>
        <end position="423"/>
    </location>
</feature>
<gene>
    <name evidence="9" type="ORF">Pth03_81800</name>
</gene>
<feature type="transmembrane region" description="Helical" evidence="7">
    <location>
        <begin position="78"/>
        <end position="96"/>
    </location>
</feature>
<evidence type="ECO:0000256" key="1">
    <source>
        <dbReference type="ARBA" id="ARBA00004651"/>
    </source>
</evidence>
<keyword evidence="2" id="KW-0813">Transport</keyword>
<accession>A0A8J4DFZ0</accession>
<evidence type="ECO:0000256" key="3">
    <source>
        <dbReference type="ARBA" id="ARBA00022692"/>
    </source>
</evidence>
<dbReference type="GO" id="GO:0022857">
    <property type="term" value="F:transmembrane transporter activity"/>
    <property type="evidence" value="ECO:0007669"/>
    <property type="project" value="InterPro"/>
</dbReference>
<dbReference type="InterPro" id="IPR020846">
    <property type="entry name" value="MFS_dom"/>
</dbReference>
<organism evidence="9 10">
    <name type="scientific">Planotetraspora thailandica</name>
    <dbReference type="NCBI Taxonomy" id="487172"/>
    <lineage>
        <taxon>Bacteria</taxon>
        <taxon>Bacillati</taxon>
        <taxon>Actinomycetota</taxon>
        <taxon>Actinomycetes</taxon>
        <taxon>Streptosporangiales</taxon>
        <taxon>Streptosporangiaceae</taxon>
        <taxon>Planotetraspora</taxon>
    </lineage>
</organism>
<comment type="caution">
    <text evidence="9">The sequence shown here is derived from an EMBL/GenBank/DDBJ whole genome shotgun (WGS) entry which is preliminary data.</text>
</comment>
<protein>
    <submittedName>
        <fullName evidence="9">MFS transporter</fullName>
    </submittedName>
</protein>
<evidence type="ECO:0000256" key="4">
    <source>
        <dbReference type="ARBA" id="ARBA00022989"/>
    </source>
</evidence>
<keyword evidence="10" id="KW-1185">Reference proteome</keyword>
<feature type="transmembrane region" description="Helical" evidence="7">
    <location>
        <begin position="195"/>
        <end position="214"/>
    </location>
</feature>
<name>A0A8J4DFZ0_9ACTN</name>
<dbReference type="PROSITE" id="PS50850">
    <property type="entry name" value="MFS"/>
    <property type="match status" value="1"/>
</dbReference>
<reference evidence="9" key="1">
    <citation type="submission" date="2021-01" db="EMBL/GenBank/DDBJ databases">
        <title>Whole genome shotgun sequence of Planotetraspora thailandica NBRC 104271.</title>
        <authorList>
            <person name="Komaki H."/>
            <person name="Tamura T."/>
        </authorList>
    </citation>
    <scope>NUCLEOTIDE SEQUENCE</scope>
    <source>
        <strain evidence="9">NBRC 104271</strain>
    </source>
</reference>